<sequence>MANRTLRAQRLVAVFMLGCLLFSYPLLALFDSGGEVFGIPLLFAYLFGAWALLIVAMILIVEYSNR</sequence>
<proteinExistence type="predicted"/>
<dbReference type="OrthoDB" id="7066136at2"/>
<dbReference type="STRING" id="289003.SAMN05216190_11970"/>
<dbReference type="EMBL" id="FOWX01000019">
    <property type="protein sequence ID" value="SFP80433.1"/>
    <property type="molecule type" value="Genomic_DNA"/>
</dbReference>
<evidence type="ECO:0000313" key="2">
    <source>
        <dbReference type="EMBL" id="SFP80433.1"/>
    </source>
</evidence>
<keyword evidence="1" id="KW-1133">Transmembrane helix</keyword>
<evidence type="ECO:0008006" key="4">
    <source>
        <dbReference type="Google" id="ProtNLM"/>
    </source>
</evidence>
<name>A0A1I5TBK8_9PSED</name>
<keyword evidence="1" id="KW-0812">Transmembrane</keyword>
<feature type="transmembrane region" description="Helical" evidence="1">
    <location>
        <begin position="12"/>
        <end position="30"/>
    </location>
</feature>
<gene>
    <name evidence="2" type="ORF">SAMN05216190_11970</name>
</gene>
<evidence type="ECO:0000313" key="3">
    <source>
        <dbReference type="Proteomes" id="UP000198784"/>
    </source>
</evidence>
<reference evidence="3" key="1">
    <citation type="submission" date="2016-10" db="EMBL/GenBank/DDBJ databases">
        <authorList>
            <person name="Varghese N."/>
            <person name="Submissions S."/>
        </authorList>
    </citation>
    <scope>NUCLEOTIDE SEQUENCE [LARGE SCALE GENOMIC DNA]</scope>
    <source>
        <strain evidence="3">DSM 17834</strain>
    </source>
</reference>
<keyword evidence="3" id="KW-1185">Reference proteome</keyword>
<protein>
    <recommendedName>
        <fullName evidence="4">Solute:sodium symporter small subunit</fullName>
    </recommendedName>
</protein>
<feature type="transmembrane region" description="Helical" evidence="1">
    <location>
        <begin position="42"/>
        <end position="61"/>
    </location>
</feature>
<accession>A0A1I5TBK8</accession>
<evidence type="ECO:0000256" key="1">
    <source>
        <dbReference type="SAM" id="Phobius"/>
    </source>
</evidence>
<dbReference type="AlphaFoldDB" id="A0A1I5TBK8"/>
<dbReference type="Proteomes" id="UP000198784">
    <property type="component" value="Unassembled WGS sequence"/>
</dbReference>
<dbReference type="RefSeq" id="WP_090502378.1">
    <property type="nucleotide sequence ID" value="NZ_FOWX01000019.1"/>
</dbReference>
<keyword evidence="1" id="KW-0472">Membrane</keyword>
<organism evidence="2 3">
    <name type="scientific">Pseudomonas borbori</name>
    <dbReference type="NCBI Taxonomy" id="289003"/>
    <lineage>
        <taxon>Bacteria</taxon>
        <taxon>Pseudomonadati</taxon>
        <taxon>Pseudomonadota</taxon>
        <taxon>Gammaproteobacteria</taxon>
        <taxon>Pseudomonadales</taxon>
        <taxon>Pseudomonadaceae</taxon>
        <taxon>Pseudomonas</taxon>
    </lineage>
</organism>